<accession>A0A0M5MH25</accession>
<sequence length="1349" mass="152349">MLTQLWQWLKTHSNQPTSSKQTLKTVSEQEMVEPPPELTNADLELLFTQLLEGVHQGRGQQWAIKYLQRMEDRISTERWIDWLLIYGERLLISPGPPNQQLASQMIQLGELNIGKVGELSYDIGIRLMTSHTNDWDEDAEEQPVVSTTNEATNTPGQDLLRNLGESLWEYEELPPPATAQSPENAVNQVPDMTSSSEVSTENVAEIIWEYTGEEFVVSTIPPADPAEKTDIPIWEYSGEAFTTTSEETTTDNLAASLWGDPAAELTDSPPPLEYATENTDIPTWDYTEETATDNLAASLWGDTAAKSANNPPPETEKVNTYTGEAFTTAPSQERTTTTWEYTAEEFSPPAAVAFLTPAAEDVIGNLAELSLEYPDEQARLVRTGVAENAWDQYLANLDPTVAYTLDELLGRLDQSAHLVQQLAINLTTQSSPALPTTPNPVNTAIQAQAWFYQGLQQAKTGDLAGAIASYDRAIELQPESPEYWFNRGLTLFHLERFAEAVAAYDTAIDLKPDHYKAWYNRGGTLGELGLFAEAIASFSQAIEIHPNYPEAWASRALALLKLGQVWEAITSYDQALELQPQDPETWYYRGIALAVNEQYEEAIASYNQALELQPDYYEVWIDRGVVLFNLRQWSEAIASWDKALAAQSDFYLAWYNRGVALDNLGRREEAIASYEKAIAIKPDFHLAWYNQAVALFYLERYTEAIVAYDNALQIKLDYWEAWIGRGTAIGHVPESHVLNLLTTVAINYPALRQGGYTGKLASYEQGLKHIRPDTHPEGWGRLHLAIGNTHYEQGKKQPASRQHWRKSVFEYNQALLTLSWEGFPQLHLEILQSLVKVLLGLGQITQAQELQQRAANLLQALLSDAARSDENKKQLALKFAGIGQLGVDFLVESGDLVEAWELAEQIKNACLQWLLFGWQNEIYFLNYNSVQELLNPNTAIIYWHISPSALHTFIIKDGAPSPILVFIPVQARGNTLANNKPLQELPLPEATQRLIAFEHWLEDWHRTYQDYCEQAQDPQTKGNHVWRAQMEQRLLNLQKILEISTITQELEGITNLILIPHRDLARLPLHLLFNLPNSDAEFLNLPSRFITNYLPSIQVGLNLQPKNIDNWQEQILLSIESPAQTNYAPPKFAKLESEVITQMFEHPQRIQAEAVTKTTVEKALADNYNILHFTGQVINNFINQNKSELTLAGEDKLTIAEICPKNLTSYNLVFLSACKFASHFNQNITTEYVSLVNGFLCGGVPQVISTLWNVESSASALLIIEFYRRLQVNKSPATALTEATTWLQEVTAGELAIWYENLIKTLHPDELRIRTYLATHLYRISKIVPERKPYNHPYYWAGFIITSRN</sequence>
<dbReference type="Pfam" id="PF12770">
    <property type="entry name" value="CHAT"/>
    <property type="match status" value="1"/>
</dbReference>
<evidence type="ECO:0000313" key="6">
    <source>
        <dbReference type="EMBL" id="ALF54418.1"/>
    </source>
</evidence>
<dbReference type="OrthoDB" id="3882674at2"/>
<name>A0A0M5MH25_9NOSO</name>
<dbReference type="Pfam" id="PF00515">
    <property type="entry name" value="TPR_1"/>
    <property type="match status" value="2"/>
</dbReference>
<keyword evidence="1" id="KW-0677">Repeat</keyword>
<evidence type="ECO:0000256" key="4">
    <source>
        <dbReference type="SAM" id="MobiDB-lite"/>
    </source>
</evidence>
<reference evidence="6 7" key="2">
    <citation type="journal article" date="2016" name="Genome Announc.">
        <title>Draft Genome Sequence of the N2-Fixing Cyanobacterium Nostoc piscinale CENA21, Isolated from the Brazilian Amazon Floodplain.</title>
        <authorList>
            <person name="Leao T."/>
            <person name="Guimaraes P.I."/>
            <person name="de Melo A.G."/>
            <person name="Ramos R.T."/>
            <person name="Leao P.N."/>
            <person name="Silva A."/>
            <person name="Fiore M.F."/>
            <person name="Schneider M.P."/>
        </authorList>
    </citation>
    <scope>NUCLEOTIDE SEQUENCE [LARGE SCALE GENOMIC DNA]</scope>
    <source>
        <strain evidence="6 7">CENA21</strain>
    </source>
</reference>
<dbReference type="Proteomes" id="UP000062645">
    <property type="component" value="Chromosome"/>
</dbReference>
<dbReference type="RefSeq" id="WP_062294948.1">
    <property type="nucleotide sequence ID" value="NZ_CP012036.1"/>
</dbReference>
<dbReference type="PANTHER" id="PTHR44858">
    <property type="entry name" value="TETRATRICOPEPTIDE REPEAT PROTEIN 6"/>
    <property type="match status" value="1"/>
</dbReference>
<evidence type="ECO:0000259" key="5">
    <source>
        <dbReference type="Pfam" id="PF12770"/>
    </source>
</evidence>
<evidence type="ECO:0000256" key="3">
    <source>
        <dbReference type="PROSITE-ProRule" id="PRU00339"/>
    </source>
</evidence>
<feature type="repeat" description="TPR" evidence="3">
    <location>
        <begin position="549"/>
        <end position="582"/>
    </location>
</feature>
<feature type="repeat" description="TPR" evidence="3">
    <location>
        <begin position="481"/>
        <end position="514"/>
    </location>
</feature>
<evidence type="ECO:0000256" key="2">
    <source>
        <dbReference type="ARBA" id="ARBA00022803"/>
    </source>
</evidence>
<feature type="repeat" description="TPR" evidence="3">
    <location>
        <begin position="447"/>
        <end position="480"/>
    </location>
</feature>
<dbReference type="Gene3D" id="1.25.40.10">
    <property type="entry name" value="Tetratricopeptide repeat domain"/>
    <property type="match status" value="3"/>
</dbReference>
<dbReference type="PATRIC" id="fig|224013.5.peg.4488"/>
<organism evidence="6 7">
    <name type="scientific">Nostoc piscinale CENA21</name>
    <dbReference type="NCBI Taxonomy" id="224013"/>
    <lineage>
        <taxon>Bacteria</taxon>
        <taxon>Bacillati</taxon>
        <taxon>Cyanobacteriota</taxon>
        <taxon>Cyanophyceae</taxon>
        <taxon>Nostocales</taxon>
        <taxon>Nostocaceae</taxon>
        <taxon>Nostoc</taxon>
    </lineage>
</organism>
<feature type="repeat" description="TPR" evidence="3">
    <location>
        <begin position="515"/>
        <end position="548"/>
    </location>
</feature>
<keyword evidence="2 3" id="KW-0802">TPR repeat</keyword>
<dbReference type="SMART" id="SM00028">
    <property type="entry name" value="TPR"/>
    <property type="match status" value="8"/>
</dbReference>
<feature type="domain" description="CHAT" evidence="5">
    <location>
        <begin position="1044"/>
        <end position="1345"/>
    </location>
</feature>
<dbReference type="STRING" id="224013.ACX27_18755"/>
<dbReference type="Pfam" id="PF13181">
    <property type="entry name" value="TPR_8"/>
    <property type="match status" value="1"/>
</dbReference>
<feature type="compositionally biased region" description="Polar residues" evidence="4">
    <location>
        <begin position="178"/>
        <end position="198"/>
    </location>
</feature>
<dbReference type="InterPro" id="IPR019734">
    <property type="entry name" value="TPR_rpt"/>
</dbReference>
<dbReference type="InterPro" id="IPR011990">
    <property type="entry name" value="TPR-like_helical_dom_sf"/>
</dbReference>
<dbReference type="EMBL" id="CP012036">
    <property type="protein sequence ID" value="ALF54418.1"/>
    <property type="molecule type" value="Genomic_DNA"/>
</dbReference>
<gene>
    <name evidence="6" type="ORF">ACX27_18755</name>
</gene>
<feature type="repeat" description="TPR" evidence="3">
    <location>
        <begin position="651"/>
        <end position="684"/>
    </location>
</feature>
<dbReference type="PROSITE" id="PS50005">
    <property type="entry name" value="TPR"/>
    <property type="match status" value="6"/>
</dbReference>
<dbReference type="InterPro" id="IPR050498">
    <property type="entry name" value="Ycf3"/>
</dbReference>
<evidence type="ECO:0000256" key="1">
    <source>
        <dbReference type="ARBA" id="ARBA00022737"/>
    </source>
</evidence>
<feature type="repeat" description="TPR" evidence="3">
    <location>
        <begin position="583"/>
        <end position="616"/>
    </location>
</feature>
<keyword evidence="7" id="KW-1185">Reference proteome</keyword>
<dbReference type="InterPro" id="IPR024983">
    <property type="entry name" value="CHAT_dom"/>
</dbReference>
<dbReference type="GO" id="GO:0009279">
    <property type="term" value="C:cell outer membrane"/>
    <property type="evidence" value="ECO:0007669"/>
    <property type="project" value="TreeGrafter"/>
</dbReference>
<dbReference type="SUPFAM" id="SSF48452">
    <property type="entry name" value="TPR-like"/>
    <property type="match status" value="2"/>
</dbReference>
<dbReference type="KEGG" id="npz:ACX27_18755"/>
<reference evidence="7" key="1">
    <citation type="submission" date="2015-07" db="EMBL/GenBank/DDBJ databases">
        <title>Genome Of Nitrogen-Fixing Cyanobacterium Nostoc piscinale CENA21 From Solimoes/Amazon River Floodplain Sediments And Comparative Genomics To Uncover Biosynthetic Natural Products Potential.</title>
        <authorList>
            <person name="Leao T.F."/>
            <person name="Leao P.N."/>
            <person name="Guimaraes P.I."/>
            <person name="de Melo A.G.C."/>
            <person name="Ramos R.T.J."/>
            <person name="Silva A."/>
            <person name="Fiore M.F."/>
            <person name="Schneider M.P.C."/>
        </authorList>
    </citation>
    <scope>NUCLEOTIDE SEQUENCE [LARGE SCALE GENOMIC DNA]</scope>
    <source>
        <strain evidence="7">CENA21</strain>
    </source>
</reference>
<protein>
    <submittedName>
        <fullName evidence="6">Tetratricopeptide TPR_1 repeat-containing protein</fullName>
    </submittedName>
</protein>
<dbReference type="Pfam" id="PF13432">
    <property type="entry name" value="TPR_16"/>
    <property type="match status" value="2"/>
</dbReference>
<dbReference type="PANTHER" id="PTHR44858:SF1">
    <property type="entry name" value="UDP-N-ACETYLGLUCOSAMINE--PEPTIDE N-ACETYLGLUCOSAMINYLTRANSFERASE SPINDLY-RELATED"/>
    <property type="match status" value="1"/>
</dbReference>
<dbReference type="GO" id="GO:0046813">
    <property type="term" value="P:receptor-mediated virion attachment to host cell"/>
    <property type="evidence" value="ECO:0007669"/>
    <property type="project" value="TreeGrafter"/>
</dbReference>
<feature type="region of interest" description="Disordered" evidence="4">
    <location>
        <begin position="174"/>
        <end position="198"/>
    </location>
</feature>
<dbReference type="PROSITE" id="PS50293">
    <property type="entry name" value="TPR_REGION"/>
    <property type="match status" value="2"/>
</dbReference>
<proteinExistence type="predicted"/>
<evidence type="ECO:0000313" key="7">
    <source>
        <dbReference type="Proteomes" id="UP000062645"/>
    </source>
</evidence>